<sequence length="121" mass="13955">MIVAAIAFVVCFFAPQWLFKGSESFDKTLVTTANEISKNCPLMVDEGTRLDSAEAMEKNTLQNKYTLVWMSKKEIDIEAMRAYMEPILVSNYKTNPEMTLFSKNNTKLTYAYEGQEWYSCF</sequence>
<protein>
    <submittedName>
        <fullName evidence="1">Uncharacterized protein</fullName>
    </submittedName>
</protein>
<accession>A0A1T5AIQ3</accession>
<keyword evidence="2" id="KW-1185">Reference proteome</keyword>
<dbReference type="Proteomes" id="UP000190339">
    <property type="component" value="Unassembled WGS sequence"/>
</dbReference>
<proteinExistence type="predicted"/>
<dbReference type="STRING" id="561365.SAMN05660866_00995"/>
<reference evidence="2" key="1">
    <citation type="submission" date="2017-02" db="EMBL/GenBank/DDBJ databases">
        <authorList>
            <person name="Varghese N."/>
            <person name="Submissions S."/>
        </authorList>
    </citation>
    <scope>NUCLEOTIDE SEQUENCE [LARGE SCALE GENOMIC DNA]</scope>
    <source>
        <strain evidence="2">DSM 23546</strain>
    </source>
</reference>
<name>A0A1T5AIQ3_9FLAO</name>
<gene>
    <name evidence="1" type="ORF">SAMN05660866_00995</name>
</gene>
<organism evidence="1 2">
    <name type="scientific">Maribacter arcticus</name>
    <dbReference type="NCBI Taxonomy" id="561365"/>
    <lineage>
        <taxon>Bacteria</taxon>
        <taxon>Pseudomonadati</taxon>
        <taxon>Bacteroidota</taxon>
        <taxon>Flavobacteriia</taxon>
        <taxon>Flavobacteriales</taxon>
        <taxon>Flavobacteriaceae</taxon>
        <taxon>Maribacter</taxon>
    </lineage>
</organism>
<evidence type="ECO:0000313" key="1">
    <source>
        <dbReference type="EMBL" id="SKB34836.1"/>
    </source>
</evidence>
<dbReference type="EMBL" id="FUYL01000002">
    <property type="protein sequence ID" value="SKB34836.1"/>
    <property type="molecule type" value="Genomic_DNA"/>
</dbReference>
<evidence type="ECO:0000313" key="2">
    <source>
        <dbReference type="Proteomes" id="UP000190339"/>
    </source>
</evidence>
<dbReference type="AlphaFoldDB" id="A0A1T5AIQ3"/>